<evidence type="ECO:0000313" key="4">
    <source>
        <dbReference type="Proteomes" id="UP000053097"/>
    </source>
</evidence>
<protein>
    <submittedName>
        <fullName evidence="2">Uncharacterized protein</fullName>
    </submittedName>
</protein>
<organism evidence="2 4">
    <name type="scientific">Ooceraea biroi</name>
    <name type="common">Clonal raider ant</name>
    <name type="synonym">Cerapachys biroi</name>
    <dbReference type="NCBI Taxonomy" id="2015173"/>
    <lineage>
        <taxon>Eukaryota</taxon>
        <taxon>Metazoa</taxon>
        <taxon>Ecdysozoa</taxon>
        <taxon>Arthropoda</taxon>
        <taxon>Hexapoda</taxon>
        <taxon>Insecta</taxon>
        <taxon>Pterygota</taxon>
        <taxon>Neoptera</taxon>
        <taxon>Endopterygota</taxon>
        <taxon>Hymenoptera</taxon>
        <taxon>Apocrita</taxon>
        <taxon>Aculeata</taxon>
        <taxon>Formicoidea</taxon>
        <taxon>Formicidae</taxon>
        <taxon>Dorylinae</taxon>
        <taxon>Ooceraea</taxon>
    </lineage>
</organism>
<feature type="region of interest" description="Disordered" evidence="1">
    <location>
        <begin position="291"/>
        <end position="404"/>
    </location>
</feature>
<proteinExistence type="predicted"/>
<dbReference type="EMBL" id="QOIP01000003">
    <property type="protein sequence ID" value="RLU24674.1"/>
    <property type="molecule type" value="Genomic_DNA"/>
</dbReference>
<evidence type="ECO:0000256" key="1">
    <source>
        <dbReference type="SAM" id="MobiDB-lite"/>
    </source>
</evidence>
<feature type="compositionally biased region" description="Polar residues" evidence="1">
    <location>
        <begin position="1"/>
        <end position="14"/>
    </location>
</feature>
<sequence length="617" mass="71137">MQTRNSSRSDNTSVKPVVNEGATSTEKEKLLREIQELESIVKQCEWNLETTRFRDVEKRATELLSSKTIPRRSKIPNVEVDLQNDLYRFAGLQCAQYRRQELIFNFNSMKEQWEDSIYALQIFLKNGKASLGKWVMPMSIDMNHLLTQTPIDDMKNLTSFLKNCKHNIDCYGVRQEQFLSLKERLSRMKYCVLQSNLGYTQITLELCGVYDSEDDKYINLVICIMYHSDRARPHKIEVDTTDKDKLSDDLRQRLKTSLKGFKILDLHTAFDKVLMEDNSAFTWIRTDDSDDSPMELTDVSSSEEEGFLAQVNSNRKKSLRKAGKTKREKRKQELQKKWNERKKRKAPLKSIGADEEEDEVDSRPKAKISRTESPLPRIPKKNEKEKVVASPSRQQKKIAKNLAEDTTPLMNPKVRLKQIKLNFQTKQATNSDSVDTNPLFQLNLRKKLDTKQLKTAKLITSTPISKNHKRIPSSSSLSIDSIPHIKPTKEIANKLNDSRNTNKLNSSRRSNRLSDSKDTGKMNDSRNTNRLDDSRNNNRLKDPKNTNKLDDSNSTTKLKESKKSNLPKNKNTLKKTNKSVQSKSKSNSKRITVRSTLRSNVPKTNQHPMRSGGKLKK</sequence>
<feature type="compositionally biased region" description="Basic residues" evidence="1">
    <location>
        <begin position="314"/>
        <end position="329"/>
    </location>
</feature>
<feature type="region of interest" description="Disordered" evidence="1">
    <location>
        <begin position="489"/>
        <end position="617"/>
    </location>
</feature>
<keyword evidence="4" id="KW-1185">Reference proteome</keyword>
<reference evidence="3" key="3">
    <citation type="submission" date="2018-07" db="EMBL/GenBank/DDBJ databases">
        <authorList>
            <person name="Mckenzie S.K."/>
            <person name="Kronauer D.J.C."/>
        </authorList>
    </citation>
    <scope>NUCLEOTIDE SEQUENCE</scope>
    <source>
        <strain evidence="3">Clonal line C1</strain>
    </source>
</reference>
<feature type="compositionally biased region" description="Low complexity" evidence="1">
    <location>
        <begin position="498"/>
        <end position="508"/>
    </location>
</feature>
<evidence type="ECO:0000313" key="3">
    <source>
        <dbReference type="EMBL" id="RLU24674.1"/>
    </source>
</evidence>
<dbReference type="Proteomes" id="UP000053097">
    <property type="component" value="Unassembled WGS sequence"/>
</dbReference>
<reference evidence="2 4" key="1">
    <citation type="journal article" date="2014" name="Curr. Biol.">
        <title>The genome of the clonal raider ant Cerapachys biroi.</title>
        <authorList>
            <person name="Oxley P.R."/>
            <person name="Ji L."/>
            <person name="Fetter-Pruneda I."/>
            <person name="McKenzie S.K."/>
            <person name="Li C."/>
            <person name="Hu H."/>
            <person name="Zhang G."/>
            <person name="Kronauer D.J."/>
        </authorList>
    </citation>
    <scope>NUCLEOTIDE SEQUENCE [LARGE SCALE GENOMIC DNA]</scope>
</reference>
<dbReference type="OMA" id="GKWVMPM"/>
<dbReference type="STRING" id="2015173.A0A026WNP2"/>
<dbReference type="AlphaFoldDB" id="A0A026WNP2"/>
<feature type="compositionally biased region" description="Basic and acidic residues" evidence="1">
    <location>
        <begin position="512"/>
        <end position="563"/>
    </location>
</feature>
<name>A0A026WNP2_OOCBI</name>
<dbReference type="Proteomes" id="UP000279307">
    <property type="component" value="Chromosome 3"/>
</dbReference>
<gene>
    <name evidence="3" type="ORF">DMN91_002763</name>
    <name evidence="2" type="ORF">X777_02547</name>
</gene>
<feature type="compositionally biased region" description="Polar residues" evidence="1">
    <location>
        <begin position="593"/>
        <end position="608"/>
    </location>
</feature>
<dbReference type="OrthoDB" id="7698633at2759"/>
<evidence type="ECO:0000313" key="2">
    <source>
        <dbReference type="EMBL" id="EZA57296.1"/>
    </source>
</evidence>
<feature type="region of interest" description="Disordered" evidence="1">
    <location>
        <begin position="1"/>
        <end position="25"/>
    </location>
</feature>
<accession>A0A026WNP2</accession>
<reference evidence="3" key="2">
    <citation type="journal article" date="2018" name="Genome Res.">
        <title>The genomic architecture and molecular evolution of ant odorant receptors.</title>
        <authorList>
            <person name="McKenzie S.K."/>
            <person name="Kronauer D.J.C."/>
        </authorList>
    </citation>
    <scope>NUCLEOTIDE SEQUENCE [LARGE SCALE GENOMIC DNA]</scope>
    <source>
        <strain evidence="3">Clonal line C1</strain>
    </source>
</reference>
<dbReference type="EMBL" id="KK107151">
    <property type="protein sequence ID" value="EZA57296.1"/>
    <property type="molecule type" value="Genomic_DNA"/>
</dbReference>